<dbReference type="EMBL" id="CP053661">
    <property type="protein sequence ID" value="QKD81793.1"/>
    <property type="molecule type" value="Genomic_DNA"/>
</dbReference>
<keyword evidence="3" id="KW-0443">Lipid metabolism</keyword>
<dbReference type="GO" id="GO:0070292">
    <property type="term" value="P:N-acylphosphatidylethanolamine metabolic process"/>
    <property type="evidence" value="ECO:0007669"/>
    <property type="project" value="TreeGrafter"/>
</dbReference>
<dbReference type="AlphaFoldDB" id="A0A6M8BF59"/>
<protein>
    <recommendedName>
        <fullName evidence="5">LRAT domain-containing protein</fullName>
    </recommendedName>
</protein>
<sequence>MARGDQIYVMRPLAGMDGVYEHHGIDCGDGSVIHYSKATEPPTIRQTEFSAFSWGNRVFVKQYTVCYLPDIVIERAESRLGEQRYSLLENNCEHFATWCKTGRSVSEQLATFGLDAAMLNPRSSRRMMEDAVLANDPAMALQQFDQARRNMAIACDQLQRQIQVAQKDMDTWHRIAELALKQGKEPAARAALERKVAAKRELTDYQSQLDQLDILAADLERNAAALHQRIALSTSPEHQDWG</sequence>
<dbReference type="Pfam" id="PF04970">
    <property type="entry name" value="LRAT"/>
    <property type="match status" value="1"/>
</dbReference>
<evidence type="ECO:0000256" key="2">
    <source>
        <dbReference type="ARBA" id="ARBA00022801"/>
    </source>
</evidence>
<gene>
    <name evidence="6" type="ORF">HPC62_05905</name>
</gene>
<evidence type="ECO:0000256" key="3">
    <source>
        <dbReference type="ARBA" id="ARBA00023098"/>
    </source>
</evidence>
<evidence type="ECO:0000313" key="6">
    <source>
        <dbReference type="EMBL" id="QKD81793.1"/>
    </source>
</evidence>
<keyword evidence="1" id="KW-0808">Transferase</keyword>
<reference evidence="6 7" key="1">
    <citation type="submission" date="2020-05" db="EMBL/GenBank/DDBJ databases">
        <title>Complete genome sequence of of a novel Thermoleptolyngbya strain isolated from hot springs of Ganzi, Sichuan China.</title>
        <authorList>
            <person name="Tang J."/>
            <person name="Daroch M."/>
            <person name="Li L."/>
            <person name="Waleron K."/>
            <person name="Waleron M."/>
            <person name="Waleron M."/>
        </authorList>
    </citation>
    <scope>NUCLEOTIDE SEQUENCE [LARGE SCALE GENOMIC DNA]</scope>
    <source>
        <strain evidence="6 7">PKUAC-SCTA183</strain>
    </source>
</reference>
<dbReference type="GO" id="GO:0005737">
    <property type="term" value="C:cytoplasm"/>
    <property type="evidence" value="ECO:0007669"/>
    <property type="project" value="TreeGrafter"/>
</dbReference>
<keyword evidence="4" id="KW-0175">Coiled coil</keyword>
<dbReference type="PANTHER" id="PTHR13943:SF77">
    <property type="entry name" value="LRAT DOMAIN-CONTAINING PROTEIN"/>
    <property type="match status" value="1"/>
</dbReference>
<keyword evidence="7" id="KW-1185">Reference proteome</keyword>
<dbReference type="Gene3D" id="3.90.1720.10">
    <property type="entry name" value="endopeptidase domain like (from Nostoc punctiforme)"/>
    <property type="match status" value="1"/>
</dbReference>
<dbReference type="KEGG" id="theu:HPC62_05905"/>
<dbReference type="Proteomes" id="UP000505210">
    <property type="component" value="Chromosome"/>
</dbReference>
<dbReference type="GO" id="GO:0008970">
    <property type="term" value="F:phospholipase A1 activity"/>
    <property type="evidence" value="ECO:0007669"/>
    <property type="project" value="TreeGrafter"/>
</dbReference>
<dbReference type="PROSITE" id="PS51934">
    <property type="entry name" value="LRAT"/>
    <property type="match status" value="1"/>
</dbReference>
<keyword evidence="2" id="KW-0378">Hydrolase</keyword>
<feature type="domain" description="LRAT" evidence="5">
    <location>
        <begin position="12"/>
        <end position="108"/>
    </location>
</feature>
<evidence type="ECO:0000256" key="1">
    <source>
        <dbReference type="ARBA" id="ARBA00022679"/>
    </source>
</evidence>
<evidence type="ECO:0000256" key="4">
    <source>
        <dbReference type="SAM" id="Coils"/>
    </source>
</evidence>
<accession>A0A6M8BF59</accession>
<evidence type="ECO:0000313" key="7">
    <source>
        <dbReference type="Proteomes" id="UP000505210"/>
    </source>
</evidence>
<feature type="coiled-coil region" evidence="4">
    <location>
        <begin position="141"/>
        <end position="229"/>
    </location>
</feature>
<proteinExistence type="predicted"/>
<dbReference type="GO" id="GO:0016410">
    <property type="term" value="F:N-acyltransferase activity"/>
    <property type="evidence" value="ECO:0007669"/>
    <property type="project" value="TreeGrafter"/>
</dbReference>
<dbReference type="GO" id="GO:0004623">
    <property type="term" value="F:phospholipase A2 activity"/>
    <property type="evidence" value="ECO:0007669"/>
    <property type="project" value="TreeGrafter"/>
</dbReference>
<evidence type="ECO:0000259" key="5">
    <source>
        <dbReference type="PROSITE" id="PS51934"/>
    </source>
</evidence>
<dbReference type="InterPro" id="IPR051496">
    <property type="entry name" value="H-rev107_PLA/AT"/>
</dbReference>
<dbReference type="InterPro" id="IPR007053">
    <property type="entry name" value="LRAT_dom"/>
</dbReference>
<name>A0A6M8BF59_9CYAN</name>
<organism evidence="6 7">
    <name type="scientific">Thermoleptolyngbya sichuanensis A183</name>
    <dbReference type="NCBI Taxonomy" id="2737172"/>
    <lineage>
        <taxon>Bacteria</taxon>
        <taxon>Bacillati</taxon>
        <taxon>Cyanobacteriota</taxon>
        <taxon>Cyanophyceae</taxon>
        <taxon>Oculatellales</taxon>
        <taxon>Oculatellaceae</taxon>
        <taxon>Thermoleptolyngbya</taxon>
        <taxon>Thermoleptolyngbya sichuanensis</taxon>
    </lineage>
</organism>
<dbReference type="PANTHER" id="PTHR13943">
    <property type="entry name" value="HRAS-LIKE SUPPRESSOR - RELATED"/>
    <property type="match status" value="1"/>
</dbReference>